<evidence type="ECO:0000313" key="2">
    <source>
        <dbReference type="EMBL" id="KEY64678.1"/>
    </source>
</evidence>
<reference evidence="2 3" key="1">
    <citation type="journal article" date="2014" name="BMC Genomics">
        <title>Comparative genome sequencing reveals chemotype-specific gene clusters in the toxigenic black mold Stachybotrys.</title>
        <authorList>
            <person name="Semeiks J."/>
            <person name="Borek D."/>
            <person name="Otwinowski Z."/>
            <person name="Grishin N.V."/>
        </authorList>
    </citation>
    <scope>NUCLEOTIDE SEQUENCE [LARGE SCALE GENOMIC DNA]</scope>
    <source>
        <strain evidence="3">CBS 109288 / IBT 7711</strain>
    </source>
</reference>
<organism evidence="2 3">
    <name type="scientific">Stachybotrys chartarum (strain CBS 109288 / IBT 7711)</name>
    <name type="common">Toxic black mold</name>
    <name type="synonym">Stilbospora chartarum</name>
    <dbReference type="NCBI Taxonomy" id="1280523"/>
    <lineage>
        <taxon>Eukaryota</taxon>
        <taxon>Fungi</taxon>
        <taxon>Dikarya</taxon>
        <taxon>Ascomycota</taxon>
        <taxon>Pezizomycotina</taxon>
        <taxon>Sordariomycetes</taxon>
        <taxon>Hypocreomycetidae</taxon>
        <taxon>Hypocreales</taxon>
        <taxon>Stachybotryaceae</taxon>
        <taxon>Stachybotrys</taxon>
    </lineage>
</organism>
<name>A0A084AH99_STACB</name>
<dbReference type="Pfam" id="PF11951">
    <property type="entry name" value="Fungal_trans_2"/>
    <property type="match status" value="1"/>
</dbReference>
<dbReference type="OrthoDB" id="4158087at2759"/>
<evidence type="ECO:0000313" key="3">
    <source>
        <dbReference type="Proteomes" id="UP000028045"/>
    </source>
</evidence>
<evidence type="ECO:0000256" key="1">
    <source>
        <dbReference type="ARBA" id="ARBA00023242"/>
    </source>
</evidence>
<dbReference type="InterPro" id="IPR021858">
    <property type="entry name" value="Fun_TF"/>
</dbReference>
<dbReference type="Proteomes" id="UP000028045">
    <property type="component" value="Unassembled WGS sequence"/>
</dbReference>
<dbReference type="AlphaFoldDB" id="A0A084AH99"/>
<dbReference type="HOGENOM" id="CLU_023254_3_1_1"/>
<gene>
    <name evidence="2" type="ORF">S7711_02878</name>
</gene>
<dbReference type="PANTHER" id="PTHR37540">
    <property type="entry name" value="TRANSCRIPTION FACTOR (ACR-2), PUTATIVE-RELATED-RELATED"/>
    <property type="match status" value="1"/>
</dbReference>
<evidence type="ECO:0008006" key="4">
    <source>
        <dbReference type="Google" id="ProtNLM"/>
    </source>
</evidence>
<keyword evidence="3" id="KW-1185">Reference proteome</keyword>
<keyword evidence="1" id="KW-0539">Nucleus</keyword>
<accession>A0A084AH99</accession>
<dbReference type="PANTHER" id="PTHR37540:SF9">
    <property type="entry name" value="ZN(2)-C6 FUNGAL-TYPE DOMAIN-CONTAINING PROTEIN"/>
    <property type="match status" value="1"/>
</dbReference>
<dbReference type="EMBL" id="KL648731">
    <property type="protein sequence ID" value="KEY64678.1"/>
    <property type="molecule type" value="Genomic_DNA"/>
</dbReference>
<proteinExistence type="predicted"/>
<protein>
    <recommendedName>
        <fullName evidence="4">Transcription factor domain-containing protein</fullName>
    </recommendedName>
</protein>
<sequence>MTIQFVACRGGNNNRVVVDTKTRRMVRSHVMKGRNAGRTVARTQRPRGAVAAGELESIRPEDGPLALSRWVGDDVAAYASGVCWTPYQKMRIHQCFSIIADALYPHELCHSTDLYKTRWFQNLFVDEAFFHASLAITTTCLQFYLNRAEESSAALGHLSRAVHIVNKRLSSADATSDNTLSLVFVLAMNEMLRGDHARTKVHLDGLQCLVELRGGLGSFKGPDAKRVMHKICRADVEFALLTGSSPRFFFLDVPSHIMSSTTDTIDNRYLPLLQVFSHASDDASRLAIEVIHTTQLFNNFFHAPMVSWDDYTAIILSLTYQCIRIEQNEVNALGNVQQGWFYGFLAFAVSFLFHFGRRRMLCYPAVASNVRRLVRKLSHDPSCPDILVLWLSLLSGLSFCKEESDYQWISPMVAEVSRKMGLKTWEDVVEELQSVPWVHLLHGDPGKRMWELCQNDE</sequence>